<keyword evidence="1" id="KW-0732">Signal</keyword>
<organism evidence="2 3">
    <name type="scientific">Candidatus Sulfotelmatobacter kueseliae</name>
    <dbReference type="NCBI Taxonomy" id="2042962"/>
    <lineage>
        <taxon>Bacteria</taxon>
        <taxon>Pseudomonadati</taxon>
        <taxon>Acidobacteriota</taxon>
        <taxon>Terriglobia</taxon>
        <taxon>Terriglobales</taxon>
        <taxon>Candidatus Korobacteraceae</taxon>
        <taxon>Candidatus Sulfotelmatobacter</taxon>
    </lineage>
</organism>
<name>A0A2U3L8Z7_9BACT</name>
<sequence length="196" mass="21171">MRTSLFALLICSAIFSIAQDAAVEEIGKSPVEVKFAPGGEVRMDLCSSGVAVVGKDDNMLRVFYRSEHDQDGEVKVRIRVQGNEAHVRVTGCPHNNFQATIEVPKTTGVEVRMFAGQLDVRGITGDKDVELSFGQLTMETGNASDYSRVQASVNSGELEAPGFDVSKGGLFRSFDHSGPGKYRLHAHVGAGQLDLR</sequence>
<dbReference type="AlphaFoldDB" id="A0A2U3L8Z7"/>
<evidence type="ECO:0000313" key="3">
    <source>
        <dbReference type="Proteomes" id="UP000238701"/>
    </source>
</evidence>
<proteinExistence type="predicted"/>
<gene>
    <name evidence="2" type="ORF">SBA1_820092</name>
</gene>
<dbReference type="OrthoDB" id="120744at2"/>
<reference evidence="3" key="1">
    <citation type="submission" date="2018-02" db="EMBL/GenBank/DDBJ databases">
        <authorList>
            <person name="Hausmann B."/>
        </authorList>
    </citation>
    <scope>NUCLEOTIDE SEQUENCE [LARGE SCALE GENOMIC DNA]</scope>
    <source>
        <strain evidence="3">Peat soil MAG SbA1</strain>
    </source>
</reference>
<evidence type="ECO:0008006" key="4">
    <source>
        <dbReference type="Google" id="ProtNLM"/>
    </source>
</evidence>
<feature type="chain" id="PRO_5015507870" description="Adhesin domain-containing protein" evidence="1">
    <location>
        <begin position="19"/>
        <end position="196"/>
    </location>
</feature>
<feature type="signal peptide" evidence="1">
    <location>
        <begin position="1"/>
        <end position="18"/>
    </location>
</feature>
<protein>
    <recommendedName>
        <fullName evidence="4">Adhesin domain-containing protein</fullName>
    </recommendedName>
</protein>
<evidence type="ECO:0000313" key="2">
    <source>
        <dbReference type="EMBL" id="SPF48290.1"/>
    </source>
</evidence>
<accession>A0A2U3L8Z7</accession>
<dbReference type="EMBL" id="OMOD01000180">
    <property type="protein sequence ID" value="SPF48290.1"/>
    <property type="molecule type" value="Genomic_DNA"/>
</dbReference>
<evidence type="ECO:0000256" key="1">
    <source>
        <dbReference type="SAM" id="SignalP"/>
    </source>
</evidence>
<dbReference type="Proteomes" id="UP000238701">
    <property type="component" value="Unassembled WGS sequence"/>
</dbReference>